<evidence type="ECO:0000256" key="2">
    <source>
        <dbReference type="PROSITE-ProRule" id="PRU00169"/>
    </source>
</evidence>
<dbReference type="PANTHER" id="PTHR48111:SF28">
    <property type="entry name" value="TRANSCRIPTIONAL REGULATORY PROTEIN TCRX-RELATED"/>
    <property type="match status" value="1"/>
</dbReference>
<dbReference type="InterPro" id="IPR036388">
    <property type="entry name" value="WH-like_DNA-bd_sf"/>
</dbReference>
<accession>A0ABN2FEV2</accession>
<evidence type="ECO:0000313" key="6">
    <source>
        <dbReference type="EMBL" id="GAA1643804.1"/>
    </source>
</evidence>
<keyword evidence="2" id="KW-0597">Phosphoprotein</keyword>
<evidence type="ECO:0000256" key="3">
    <source>
        <dbReference type="PROSITE-ProRule" id="PRU01091"/>
    </source>
</evidence>
<sequence length="254" mass="28296">MKARRCARIPPTARSSIILEPANPPVRAAKLLVADDEPAILDAVSRYLRHIGHEVRTATTALQALTAARTFMPELILLDVMLPDLDGFEVLRRIRAEELEVAVVFLTARGSRKDVVAGLAAGGDDYIAKPFGLDEVTARVDAVLRRTRGRQPDDHVLRVDDLALDTRSYTVRRGDVPIELSPTEYRLLRYLMLRAGRVLTRAQLLEHVWSYDFGGDDTVVATYISYLRRKIDTLGPPLIHTRRGVGYCLQSAAS</sequence>
<dbReference type="SUPFAM" id="SSF52172">
    <property type="entry name" value="CheY-like"/>
    <property type="match status" value="1"/>
</dbReference>
<dbReference type="SMART" id="SM00862">
    <property type="entry name" value="Trans_reg_C"/>
    <property type="match status" value="1"/>
</dbReference>
<dbReference type="CDD" id="cd00383">
    <property type="entry name" value="trans_reg_C"/>
    <property type="match status" value="1"/>
</dbReference>
<dbReference type="RefSeq" id="WP_346107804.1">
    <property type="nucleotide sequence ID" value="NZ_BAAAMU010000033.1"/>
</dbReference>
<protein>
    <submittedName>
        <fullName evidence="6">Response regulator transcription factor</fullName>
    </submittedName>
</protein>
<organism evidence="6 7">
    <name type="scientific">Nonomuraea maheshkhaliensis</name>
    <dbReference type="NCBI Taxonomy" id="419590"/>
    <lineage>
        <taxon>Bacteria</taxon>
        <taxon>Bacillati</taxon>
        <taxon>Actinomycetota</taxon>
        <taxon>Actinomycetes</taxon>
        <taxon>Streptosporangiales</taxon>
        <taxon>Streptosporangiaceae</taxon>
        <taxon>Nonomuraea</taxon>
    </lineage>
</organism>
<dbReference type="PANTHER" id="PTHR48111">
    <property type="entry name" value="REGULATOR OF RPOS"/>
    <property type="match status" value="1"/>
</dbReference>
<evidence type="ECO:0000256" key="1">
    <source>
        <dbReference type="ARBA" id="ARBA00023125"/>
    </source>
</evidence>
<evidence type="ECO:0000259" key="5">
    <source>
        <dbReference type="PROSITE" id="PS51755"/>
    </source>
</evidence>
<dbReference type="PROSITE" id="PS51755">
    <property type="entry name" value="OMPR_PHOB"/>
    <property type="match status" value="1"/>
</dbReference>
<reference evidence="6 7" key="1">
    <citation type="journal article" date="2019" name="Int. J. Syst. Evol. Microbiol.">
        <title>The Global Catalogue of Microorganisms (GCM) 10K type strain sequencing project: providing services to taxonomists for standard genome sequencing and annotation.</title>
        <authorList>
            <consortium name="The Broad Institute Genomics Platform"/>
            <consortium name="The Broad Institute Genome Sequencing Center for Infectious Disease"/>
            <person name="Wu L."/>
            <person name="Ma J."/>
        </authorList>
    </citation>
    <scope>NUCLEOTIDE SEQUENCE [LARGE SCALE GENOMIC DNA]</scope>
    <source>
        <strain evidence="6 7">JCM 13929</strain>
    </source>
</reference>
<dbReference type="SMART" id="SM00448">
    <property type="entry name" value="REC"/>
    <property type="match status" value="1"/>
</dbReference>
<dbReference type="InterPro" id="IPR039420">
    <property type="entry name" value="WalR-like"/>
</dbReference>
<feature type="domain" description="Response regulatory" evidence="4">
    <location>
        <begin position="30"/>
        <end position="144"/>
    </location>
</feature>
<dbReference type="InterPro" id="IPR001867">
    <property type="entry name" value="OmpR/PhoB-type_DNA-bd"/>
</dbReference>
<dbReference type="EMBL" id="BAAAMU010000033">
    <property type="protein sequence ID" value="GAA1643804.1"/>
    <property type="molecule type" value="Genomic_DNA"/>
</dbReference>
<dbReference type="InterPro" id="IPR011006">
    <property type="entry name" value="CheY-like_superfamily"/>
</dbReference>
<keyword evidence="7" id="KW-1185">Reference proteome</keyword>
<dbReference type="Gene3D" id="3.40.50.2300">
    <property type="match status" value="1"/>
</dbReference>
<dbReference type="Pfam" id="PF00486">
    <property type="entry name" value="Trans_reg_C"/>
    <property type="match status" value="1"/>
</dbReference>
<evidence type="ECO:0000259" key="4">
    <source>
        <dbReference type="PROSITE" id="PS50110"/>
    </source>
</evidence>
<feature type="modified residue" description="4-aspartylphosphate" evidence="2">
    <location>
        <position position="79"/>
    </location>
</feature>
<feature type="domain" description="OmpR/PhoB-type" evidence="5">
    <location>
        <begin position="154"/>
        <end position="251"/>
    </location>
</feature>
<dbReference type="Gene3D" id="1.10.10.10">
    <property type="entry name" value="Winged helix-like DNA-binding domain superfamily/Winged helix DNA-binding domain"/>
    <property type="match status" value="1"/>
</dbReference>
<dbReference type="InterPro" id="IPR001789">
    <property type="entry name" value="Sig_transdc_resp-reg_receiver"/>
</dbReference>
<keyword evidence="1 3" id="KW-0238">DNA-binding</keyword>
<dbReference type="Pfam" id="PF00072">
    <property type="entry name" value="Response_reg"/>
    <property type="match status" value="1"/>
</dbReference>
<dbReference type="Gene3D" id="6.10.250.690">
    <property type="match status" value="1"/>
</dbReference>
<comment type="caution">
    <text evidence="6">The sequence shown here is derived from an EMBL/GenBank/DDBJ whole genome shotgun (WGS) entry which is preliminary data.</text>
</comment>
<name>A0ABN2FEV2_9ACTN</name>
<feature type="DNA-binding region" description="OmpR/PhoB-type" evidence="3">
    <location>
        <begin position="154"/>
        <end position="251"/>
    </location>
</feature>
<dbReference type="Proteomes" id="UP001500064">
    <property type="component" value="Unassembled WGS sequence"/>
</dbReference>
<dbReference type="PROSITE" id="PS50110">
    <property type="entry name" value="RESPONSE_REGULATORY"/>
    <property type="match status" value="1"/>
</dbReference>
<evidence type="ECO:0000313" key="7">
    <source>
        <dbReference type="Proteomes" id="UP001500064"/>
    </source>
</evidence>
<proteinExistence type="predicted"/>
<gene>
    <name evidence="6" type="ORF">GCM10009733_046110</name>
</gene>